<evidence type="ECO:0000313" key="4">
    <source>
        <dbReference type="Proteomes" id="UP001564626"/>
    </source>
</evidence>
<dbReference type="Pfam" id="PF13560">
    <property type="entry name" value="HTH_31"/>
    <property type="match status" value="1"/>
</dbReference>
<evidence type="ECO:0000313" key="3">
    <source>
        <dbReference type="EMBL" id="MEY8041725.1"/>
    </source>
</evidence>
<feature type="region of interest" description="Disordered" evidence="1">
    <location>
        <begin position="36"/>
        <end position="56"/>
    </location>
</feature>
<dbReference type="Pfam" id="PF19054">
    <property type="entry name" value="DUF5753"/>
    <property type="match status" value="1"/>
</dbReference>
<comment type="caution">
    <text evidence="3">The sequence shown here is derived from an EMBL/GenBank/DDBJ whole genome shotgun (WGS) entry which is preliminary data.</text>
</comment>
<dbReference type="CDD" id="cd00093">
    <property type="entry name" value="HTH_XRE"/>
    <property type="match status" value="1"/>
</dbReference>
<dbReference type="SMART" id="SM00530">
    <property type="entry name" value="HTH_XRE"/>
    <property type="match status" value="1"/>
</dbReference>
<evidence type="ECO:0000259" key="2">
    <source>
        <dbReference type="PROSITE" id="PS50943"/>
    </source>
</evidence>
<dbReference type="EMBL" id="JBGEHV010000041">
    <property type="protein sequence ID" value="MEY8041725.1"/>
    <property type="molecule type" value="Genomic_DNA"/>
</dbReference>
<accession>A0ABV4CKY4</accession>
<dbReference type="RefSeq" id="WP_345362290.1">
    <property type="nucleotide sequence ID" value="NZ_BAABII010000006.1"/>
</dbReference>
<protein>
    <submittedName>
        <fullName evidence="3">Helix-turn-helix domain-containing protein</fullName>
    </submittedName>
</protein>
<dbReference type="Gene3D" id="1.10.260.40">
    <property type="entry name" value="lambda repressor-like DNA-binding domains"/>
    <property type="match status" value="1"/>
</dbReference>
<dbReference type="InterPro" id="IPR010982">
    <property type="entry name" value="Lambda_DNA-bd_dom_sf"/>
</dbReference>
<dbReference type="PROSITE" id="PS50943">
    <property type="entry name" value="HTH_CROC1"/>
    <property type="match status" value="1"/>
</dbReference>
<dbReference type="SUPFAM" id="SSF47413">
    <property type="entry name" value="lambda repressor-like DNA-binding domains"/>
    <property type="match status" value="1"/>
</dbReference>
<evidence type="ECO:0000256" key="1">
    <source>
        <dbReference type="SAM" id="MobiDB-lite"/>
    </source>
</evidence>
<reference evidence="3 4" key="1">
    <citation type="submission" date="2024-08" db="EMBL/GenBank/DDBJ databases">
        <title>Genome mining of Saccharopolyspora cebuensis PGLac3 from Nigerian medicinal plant.</title>
        <authorList>
            <person name="Ezeobiora C.E."/>
            <person name="Igbokwe N.H."/>
            <person name="Amin D.H."/>
            <person name="Mendie U.E."/>
        </authorList>
    </citation>
    <scope>NUCLEOTIDE SEQUENCE [LARGE SCALE GENOMIC DNA]</scope>
    <source>
        <strain evidence="3 4">PGLac3</strain>
    </source>
</reference>
<gene>
    <name evidence="3" type="ORF">AB8O55_20135</name>
</gene>
<sequence>MSRNRSGSPRNRALGAELREIRERAGVTVRELAQRIGGHHSKYTRNEQATRSPSPEEVASIMTALGASEAERERLTEMAREHVTGVNWLKSGSAGSLGIAHELTDLMEFERTATSITDISPILIPGLLQTSDYARAVMGGMPSHEVDARVAMRVGRRDVLMRRNDAPDFHAFIEESALHKQLGGPDVMAEQLHHISTMAEQANVTVQVIPASLTSWHAALGGPFIYFEFPKAPPIVHLEHVSSSVFLSESEDVAAYRQAVDSVARAAMTIDQSSTVIAQRITELEGAQ</sequence>
<proteinExistence type="predicted"/>
<dbReference type="Proteomes" id="UP001564626">
    <property type="component" value="Unassembled WGS sequence"/>
</dbReference>
<dbReference type="InterPro" id="IPR043917">
    <property type="entry name" value="DUF5753"/>
</dbReference>
<organism evidence="3 4">
    <name type="scientific">Saccharopolyspora cebuensis</name>
    <dbReference type="NCBI Taxonomy" id="418759"/>
    <lineage>
        <taxon>Bacteria</taxon>
        <taxon>Bacillati</taxon>
        <taxon>Actinomycetota</taxon>
        <taxon>Actinomycetes</taxon>
        <taxon>Pseudonocardiales</taxon>
        <taxon>Pseudonocardiaceae</taxon>
        <taxon>Saccharopolyspora</taxon>
    </lineage>
</organism>
<keyword evidence="4" id="KW-1185">Reference proteome</keyword>
<name>A0ABV4CKY4_9PSEU</name>
<feature type="domain" description="HTH cro/C1-type" evidence="2">
    <location>
        <begin position="18"/>
        <end position="72"/>
    </location>
</feature>
<dbReference type="InterPro" id="IPR001387">
    <property type="entry name" value="Cro/C1-type_HTH"/>
</dbReference>